<dbReference type="Gene3D" id="3.90.190.10">
    <property type="entry name" value="Protein tyrosine phosphatase superfamily"/>
    <property type="match status" value="1"/>
</dbReference>
<proteinExistence type="inferred from homology"/>
<dbReference type="PANTHER" id="PTHR12305:SF60">
    <property type="entry name" value="PHOSPHATIDYLINOSITOL 3,4,5-TRISPHOSPHATE 3-PHOSPHATASE TPTE2-RELATED"/>
    <property type="match status" value="1"/>
</dbReference>
<dbReference type="Pfam" id="PF10409">
    <property type="entry name" value="PTEN_C2"/>
    <property type="match status" value="1"/>
</dbReference>
<evidence type="ECO:0000256" key="4">
    <source>
        <dbReference type="ARBA" id="ARBA00023098"/>
    </source>
</evidence>
<dbReference type="GO" id="GO:0005829">
    <property type="term" value="C:cytosol"/>
    <property type="evidence" value="ECO:0007669"/>
    <property type="project" value="TreeGrafter"/>
</dbReference>
<dbReference type="InterPro" id="IPR035892">
    <property type="entry name" value="C2_domain_sf"/>
</dbReference>
<evidence type="ECO:0000259" key="6">
    <source>
        <dbReference type="PROSITE" id="PS50056"/>
    </source>
</evidence>
<keyword evidence="3" id="KW-0904">Protein phosphatase</keyword>
<sequence>MQAPRAAVVAPRKKSLAGIIQHGLRLSPRKSRRDDVVHQISSHRSLECAPQAQAAQSLAMVEVNGEAFPSSPLQIRSPTLSGETDPTLSSWKQVTSPSSASTQFEMRGISIMSFPIKQLVSKEKRRFEEDGFNLDLTYVTDRLIAFGYPAESFEGIYRNHYKDVYNFFEKRHGDKYKIYNLCSERNYDKVKFHYRVAEYPFDDHCPPPLALLLAFCQDVDQWLTQDPENVAAVHCKAGKGRTGVMMCSFLLYKGIWKTPHGALTHFAAARSLKREGVTIPSQRRFVAYFAAMCRGMYQQRDLNVEYGSLDFQGGDELEQREHSMSLEDYHQSWEAMVDGKRSPLSRITPILPSPKPLVLVMITIDGIYKSRPIDPRIRIRCCTLEGMRNQSSRHFSTKLVNPEMRYDLPCLFTTAQVEDSNLLSSGTDAKKLTASPRPYMLRQGFSIPPKDWPSSAPTTPRRSDASPYINSVPKQGDKKPSFFSGTQQPTEPSQAAHSASVVSMSMKCKRLLVCGESKFSLHHRSGKSFGQFWIHTSFINHSTLKLRLNKHEIDEIARDIKKGHRKYSSAFSITLHFEEATDTDKENMKLRADNLTELKNMTADRSTMHKQRESIAVASSLENVDTRLRSKSEQLVSTGEVRDPPPVADKLDKCEDGLDKKSSNQTWKFFRFRRRELKSDLVRAEEILQCDHIVEQVLKHQE</sequence>
<feature type="region of interest" description="Disordered" evidence="5">
    <location>
        <begin position="441"/>
        <end position="498"/>
    </location>
</feature>
<dbReference type="InParanoid" id="A0A024FZX4"/>
<keyword evidence="10" id="KW-1185">Reference proteome</keyword>
<evidence type="ECO:0000256" key="3">
    <source>
        <dbReference type="ARBA" id="ARBA00022912"/>
    </source>
</evidence>
<dbReference type="InterPro" id="IPR029023">
    <property type="entry name" value="Tensin_phosphatase"/>
</dbReference>
<feature type="region of interest" description="Disordered" evidence="5">
    <location>
        <begin position="70"/>
        <end position="94"/>
    </location>
</feature>
<dbReference type="SUPFAM" id="SSF52799">
    <property type="entry name" value="(Phosphotyrosine protein) phosphatases II"/>
    <property type="match status" value="1"/>
</dbReference>
<dbReference type="EMBL" id="CAIX01000004">
    <property type="protein sequence ID" value="CCI39848.1"/>
    <property type="molecule type" value="Genomic_DNA"/>
</dbReference>
<dbReference type="STRING" id="65357.A0A024FZX4"/>
<evidence type="ECO:0000256" key="2">
    <source>
        <dbReference type="ARBA" id="ARBA00022801"/>
    </source>
</evidence>
<dbReference type="GO" id="GO:0006629">
    <property type="term" value="P:lipid metabolic process"/>
    <property type="evidence" value="ECO:0007669"/>
    <property type="project" value="UniProtKB-KW"/>
</dbReference>
<feature type="compositionally biased region" description="Polar residues" evidence="5">
    <location>
        <begin position="483"/>
        <end position="492"/>
    </location>
</feature>
<evidence type="ECO:0000259" key="7">
    <source>
        <dbReference type="PROSITE" id="PS51181"/>
    </source>
</evidence>
<feature type="domain" description="Phosphatase tensin-type" evidence="7">
    <location>
        <begin position="125"/>
        <end position="296"/>
    </location>
</feature>
<feature type="domain" description="Tyrosine specific protein phosphatases" evidence="6">
    <location>
        <begin position="213"/>
        <end position="284"/>
    </location>
</feature>
<keyword evidence="4" id="KW-0443">Lipid metabolism</keyword>
<dbReference type="AlphaFoldDB" id="A0A024FZX4"/>
<evidence type="ECO:0000259" key="8">
    <source>
        <dbReference type="PROSITE" id="PS51182"/>
    </source>
</evidence>
<comment type="similarity">
    <text evidence="1">Belongs to the PTEN phosphatase protein family.</text>
</comment>
<feature type="compositionally biased region" description="Polar residues" evidence="5">
    <location>
        <begin position="71"/>
        <end position="94"/>
    </location>
</feature>
<evidence type="ECO:0000313" key="9">
    <source>
        <dbReference type="EMBL" id="CCI39848.1"/>
    </source>
</evidence>
<evidence type="ECO:0000256" key="1">
    <source>
        <dbReference type="ARBA" id="ARBA00007881"/>
    </source>
</evidence>
<dbReference type="GO" id="GO:0004721">
    <property type="term" value="F:phosphoprotein phosphatase activity"/>
    <property type="evidence" value="ECO:0007669"/>
    <property type="project" value="UniProtKB-KW"/>
</dbReference>
<dbReference type="SUPFAM" id="SSF49562">
    <property type="entry name" value="C2 domain (Calcium/lipid-binding domain, CaLB)"/>
    <property type="match status" value="1"/>
</dbReference>
<dbReference type="SMART" id="SM01326">
    <property type="entry name" value="PTEN_C2"/>
    <property type="match status" value="1"/>
</dbReference>
<dbReference type="PROSITE" id="PS50056">
    <property type="entry name" value="TYR_PHOSPHATASE_2"/>
    <property type="match status" value="1"/>
</dbReference>
<dbReference type="InterPro" id="IPR014020">
    <property type="entry name" value="Tensin_C2-dom"/>
</dbReference>
<organism evidence="9 10">
    <name type="scientific">Albugo candida</name>
    <dbReference type="NCBI Taxonomy" id="65357"/>
    <lineage>
        <taxon>Eukaryota</taxon>
        <taxon>Sar</taxon>
        <taxon>Stramenopiles</taxon>
        <taxon>Oomycota</taxon>
        <taxon>Peronosporomycetes</taxon>
        <taxon>Albuginales</taxon>
        <taxon>Albuginaceae</taxon>
        <taxon>Albugo</taxon>
    </lineage>
</organism>
<dbReference type="CDD" id="cd14509">
    <property type="entry name" value="PTP_PTEN"/>
    <property type="match status" value="1"/>
</dbReference>
<dbReference type="Gene3D" id="2.60.40.1110">
    <property type="match status" value="1"/>
</dbReference>
<dbReference type="InterPro" id="IPR051281">
    <property type="entry name" value="Dual-spec_lipid-protein_phosph"/>
</dbReference>
<evidence type="ECO:0000256" key="5">
    <source>
        <dbReference type="SAM" id="MobiDB-lite"/>
    </source>
</evidence>
<keyword evidence="2" id="KW-0378">Hydrolase</keyword>
<dbReference type="PROSITE" id="PS00383">
    <property type="entry name" value="TYR_PHOSPHATASE_1"/>
    <property type="match status" value="1"/>
</dbReference>
<dbReference type="InterPro" id="IPR016130">
    <property type="entry name" value="Tyr_Pase_AS"/>
</dbReference>
<dbReference type="InterPro" id="IPR045101">
    <property type="entry name" value="PTP_PTEN"/>
</dbReference>
<name>A0A024FZX4_9STRA</name>
<protein>
    <recommendedName>
        <fullName evidence="11">Phosphatidylinositol-3,4,5-trisphosphate 3-phosphatase</fullName>
    </recommendedName>
</protein>
<reference evidence="9 10" key="1">
    <citation type="submission" date="2012-05" db="EMBL/GenBank/DDBJ databases">
        <title>Recombination and specialization in a pathogen metapopulation.</title>
        <authorList>
            <person name="Gardiner A."/>
            <person name="Kemen E."/>
            <person name="Schultz-Larsen T."/>
            <person name="MacLean D."/>
            <person name="Van Oosterhout C."/>
            <person name="Jones J.D.G."/>
        </authorList>
    </citation>
    <scope>NUCLEOTIDE SEQUENCE [LARGE SCALE GENOMIC DNA]</scope>
    <source>
        <strain evidence="9 10">Ac Nc2</strain>
    </source>
</reference>
<gene>
    <name evidence="9" type="ORF">BN9_006310</name>
</gene>
<evidence type="ECO:0008006" key="11">
    <source>
        <dbReference type="Google" id="ProtNLM"/>
    </source>
</evidence>
<accession>A0A024FZX4</accession>
<comment type="caution">
    <text evidence="9">The sequence shown here is derived from an EMBL/GenBank/DDBJ whole genome shotgun (WGS) entry which is preliminary data.</text>
</comment>
<dbReference type="Pfam" id="PF22785">
    <property type="entry name" value="Tc-R-P"/>
    <property type="match status" value="1"/>
</dbReference>
<dbReference type="OrthoDB" id="16692at2759"/>
<dbReference type="GO" id="GO:0016314">
    <property type="term" value="F:phosphatidylinositol-3,4,5-trisphosphate 3-phosphatase activity"/>
    <property type="evidence" value="ECO:0007669"/>
    <property type="project" value="TreeGrafter"/>
</dbReference>
<dbReference type="InterPro" id="IPR029021">
    <property type="entry name" value="Prot-tyrosine_phosphatase-like"/>
</dbReference>
<dbReference type="PROSITE" id="PS51182">
    <property type="entry name" value="C2_TENSIN"/>
    <property type="match status" value="1"/>
</dbReference>
<dbReference type="PANTHER" id="PTHR12305">
    <property type="entry name" value="PHOSPHATASE WITH HOMOLOGY TO TENSIN"/>
    <property type="match status" value="1"/>
</dbReference>
<dbReference type="InterPro" id="IPR000387">
    <property type="entry name" value="Tyr_Pase_dom"/>
</dbReference>
<evidence type="ECO:0000313" key="10">
    <source>
        <dbReference type="Proteomes" id="UP000053237"/>
    </source>
</evidence>
<dbReference type="PROSITE" id="PS51181">
    <property type="entry name" value="PPASE_TENSIN"/>
    <property type="match status" value="1"/>
</dbReference>
<feature type="domain" description="C2 tensin-type" evidence="8">
    <location>
        <begin position="436"/>
        <end position="580"/>
    </location>
</feature>
<dbReference type="Proteomes" id="UP000053237">
    <property type="component" value="Unassembled WGS sequence"/>
</dbReference>